<accession>A0A916SP54</accession>
<evidence type="ECO:0000313" key="1">
    <source>
        <dbReference type="EMBL" id="GGB09528.1"/>
    </source>
</evidence>
<dbReference type="Proteomes" id="UP000646478">
    <property type="component" value="Unassembled WGS sequence"/>
</dbReference>
<keyword evidence="2" id="KW-1185">Reference proteome</keyword>
<gene>
    <name evidence="1" type="ORF">GCM10011491_41880</name>
</gene>
<comment type="caution">
    <text evidence="1">The sequence shown here is derived from an EMBL/GenBank/DDBJ whole genome shotgun (WGS) entry which is preliminary data.</text>
</comment>
<name>A0A916SP54_9HYPH</name>
<dbReference type="AlphaFoldDB" id="A0A916SP54"/>
<reference evidence="1" key="1">
    <citation type="journal article" date="2014" name="Int. J. Syst. Evol. Microbiol.">
        <title>Complete genome sequence of Corynebacterium casei LMG S-19264T (=DSM 44701T), isolated from a smear-ripened cheese.</title>
        <authorList>
            <consortium name="US DOE Joint Genome Institute (JGI-PGF)"/>
            <person name="Walter F."/>
            <person name="Albersmeier A."/>
            <person name="Kalinowski J."/>
            <person name="Ruckert C."/>
        </authorList>
    </citation>
    <scope>NUCLEOTIDE SEQUENCE</scope>
    <source>
        <strain evidence="1">CGMCC 1.15082</strain>
    </source>
</reference>
<organism evidence="1 2">
    <name type="scientific">Brucella endophytica</name>
    <dbReference type="NCBI Taxonomy" id="1963359"/>
    <lineage>
        <taxon>Bacteria</taxon>
        <taxon>Pseudomonadati</taxon>
        <taxon>Pseudomonadota</taxon>
        <taxon>Alphaproteobacteria</taxon>
        <taxon>Hyphomicrobiales</taxon>
        <taxon>Brucellaceae</taxon>
        <taxon>Brucella/Ochrobactrum group</taxon>
        <taxon>Brucella</taxon>
    </lineage>
</organism>
<dbReference type="RefSeq" id="WP_188826142.1">
    <property type="nucleotide sequence ID" value="NZ_BMHH01000026.1"/>
</dbReference>
<evidence type="ECO:0000313" key="2">
    <source>
        <dbReference type="Proteomes" id="UP000646478"/>
    </source>
</evidence>
<protein>
    <submittedName>
        <fullName evidence="1">Uncharacterized protein</fullName>
    </submittedName>
</protein>
<reference evidence="1" key="2">
    <citation type="submission" date="2020-09" db="EMBL/GenBank/DDBJ databases">
        <authorList>
            <person name="Sun Q."/>
            <person name="Zhou Y."/>
        </authorList>
    </citation>
    <scope>NUCLEOTIDE SEQUENCE</scope>
    <source>
        <strain evidence="1">CGMCC 1.15082</strain>
    </source>
</reference>
<dbReference type="EMBL" id="BMHH01000026">
    <property type="protein sequence ID" value="GGB09528.1"/>
    <property type="molecule type" value="Genomic_DNA"/>
</dbReference>
<sequence>METSAPSGKHGCNGVNYDHVLNWYFKQADGLQRAGVEIRFFHGQIVRQADLAEANAEPEEKYRNAALDAILACEFVRAVQAERRGDKLPTLEKVEGWL</sequence>
<proteinExistence type="predicted"/>